<sequence>MNTNYGNKYFERGDAAKKSGILSNYFVIQDPSLLYEDNDEQSYKHEFFAYQEPPVVIPEPKAAIWEFLSKTEMQELLKCKNSTELKKYLNSVKLEKFCPKGKARTVFIDLMLSVAKFCFKQRYTLEKSAALMSQYYLTHLLVVTSFHKSTEKVYNYYKELSLCYTLPTFPPKFLKLFSMEETKKNMVFFCIMYLRNLPLIRFLCLPNFGFHFNYFKAQPEKSKFKKSSQRLGKQKSKFKSKLQT</sequence>
<evidence type="ECO:0000313" key="3">
    <source>
        <dbReference type="Proteomes" id="UP001153712"/>
    </source>
</evidence>
<name>A0A9N9U281_PHYSR</name>
<proteinExistence type="predicted"/>
<dbReference type="Proteomes" id="UP001153712">
    <property type="component" value="Chromosome 9"/>
</dbReference>
<protein>
    <submittedName>
        <fullName evidence="2">Uncharacterized protein</fullName>
    </submittedName>
</protein>
<keyword evidence="3" id="KW-1185">Reference proteome</keyword>
<accession>A0A9N9U281</accession>
<dbReference type="OrthoDB" id="425082at2759"/>
<dbReference type="Pfam" id="PF14769">
    <property type="entry name" value="CLAMP"/>
    <property type="match status" value="1"/>
</dbReference>
<feature type="region of interest" description="Disordered" evidence="1">
    <location>
        <begin position="220"/>
        <end position="244"/>
    </location>
</feature>
<dbReference type="PANTHER" id="PTHR28457:SF1">
    <property type="entry name" value="CILIA- AND FLAGELLA-ASSOCIATED PROTEIN 119"/>
    <property type="match status" value="1"/>
</dbReference>
<organism evidence="2 3">
    <name type="scientific">Phyllotreta striolata</name>
    <name type="common">Striped flea beetle</name>
    <name type="synonym">Crioceris striolata</name>
    <dbReference type="NCBI Taxonomy" id="444603"/>
    <lineage>
        <taxon>Eukaryota</taxon>
        <taxon>Metazoa</taxon>
        <taxon>Ecdysozoa</taxon>
        <taxon>Arthropoda</taxon>
        <taxon>Hexapoda</taxon>
        <taxon>Insecta</taxon>
        <taxon>Pterygota</taxon>
        <taxon>Neoptera</taxon>
        <taxon>Endopterygota</taxon>
        <taxon>Coleoptera</taxon>
        <taxon>Polyphaga</taxon>
        <taxon>Cucujiformia</taxon>
        <taxon>Chrysomeloidea</taxon>
        <taxon>Chrysomelidae</taxon>
        <taxon>Galerucinae</taxon>
        <taxon>Alticini</taxon>
        <taxon>Phyllotreta</taxon>
    </lineage>
</organism>
<feature type="compositionally biased region" description="Basic residues" evidence="1">
    <location>
        <begin position="223"/>
        <end position="244"/>
    </location>
</feature>
<dbReference type="EMBL" id="OU900102">
    <property type="protein sequence ID" value="CAG9865373.1"/>
    <property type="molecule type" value="Genomic_DNA"/>
</dbReference>
<evidence type="ECO:0000256" key="1">
    <source>
        <dbReference type="SAM" id="MobiDB-lite"/>
    </source>
</evidence>
<gene>
    <name evidence="2" type="ORF">PHYEVI_LOCUS11608</name>
</gene>
<reference evidence="2" key="1">
    <citation type="submission" date="2022-01" db="EMBL/GenBank/DDBJ databases">
        <authorList>
            <person name="King R."/>
        </authorList>
    </citation>
    <scope>NUCLEOTIDE SEQUENCE</scope>
</reference>
<dbReference type="PANTHER" id="PTHR28457">
    <property type="entry name" value="COILED-COIL DOMAIN-CONTAINING PROTEIN 189"/>
    <property type="match status" value="1"/>
</dbReference>
<evidence type="ECO:0000313" key="2">
    <source>
        <dbReference type="EMBL" id="CAG9865373.1"/>
    </source>
</evidence>
<dbReference type="InterPro" id="IPR032727">
    <property type="entry name" value="CLAMP"/>
</dbReference>
<dbReference type="AlphaFoldDB" id="A0A9N9U281"/>